<evidence type="ECO:0000256" key="3">
    <source>
        <dbReference type="ARBA" id="ARBA00011049"/>
    </source>
</evidence>
<proteinExistence type="inferred from homology"/>
<dbReference type="GO" id="GO:0009425">
    <property type="term" value="C:bacterial-type flagellum basal body"/>
    <property type="evidence" value="ECO:0007669"/>
    <property type="project" value="UniProtKB-SubCell"/>
</dbReference>
<dbReference type="SUPFAM" id="SSF101801">
    <property type="entry name" value="Surface presentation of antigens (SPOA)"/>
    <property type="match status" value="1"/>
</dbReference>
<dbReference type="Pfam" id="PF02154">
    <property type="entry name" value="FliM"/>
    <property type="match status" value="1"/>
</dbReference>
<evidence type="ECO:0000259" key="11">
    <source>
        <dbReference type="Pfam" id="PF01052"/>
    </source>
</evidence>
<accession>A0A940P5L6</accession>
<keyword evidence="9" id="KW-0975">Bacterial flagellum</keyword>
<dbReference type="NCBIfam" id="TIGR01397">
    <property type="entry name" value="fliM_switch"/>
    <property type="match status" value="1"/>
</dbReference>
<evidence type="ECO:0000256" key="8">
    <source>
        <dbReference type="ARBA" id="ARBA00023136"/>
    </source>
</evidence>
<keyword evidence="6" id="KW-0145">Chemotaxis</keyword>
<dbReference type="InterPro" id="IPR001543">
    <property type="entry name" value="FliN-like_C"/>
</dbReference>
<comment type="caution">
    <text evidence="12">The sequence shown here is derived from an EMBL/GenBank/DDBJ whole genome shotgun (WGS) entry which is preliminary data.</text>
</comment>
<keyword evidence="7" id="KW-0283">Flagellar rotation</keyword>
<evidence type="ECO:0000256" key="4">
    <source>
        <dbReference type="ARBA" id="ARBA00021898"/>
    </source>
</evidence>
<dbReference type="GO" id="GO:0005886">
    <property type="term" value="C:plasma membrane"/>
    <property type="evidence" value="ECO:0007669"/>
    <property type="project" value="UniProtKB-SubCell"/>
</dbReference>
<dbReference type="SUPFAM" id="SSF103039">
    <property type="entry name" value="CheC-like"/>
    <property type="match status" value="1"/>
</dbReference>
<evidence type="ECO:0000256" key="1">
    <source>
        <dbReference type="ARBA" id="ARBA00004117"/>
    </source>
</evidence>
<sequence>MKQVLTQQEIDALLNAMNNGEIDDELLMEEKELPQAKAYDFRRPTKLSKEYVNTLFMIFEDFSKYAGNQLSTQIRTNVSLKLASIEQISYDEFVHSIPKFTLLGLFHSAPLNGIQMVEINPQLCMLIVELLCGGTEAQVNLGEEGSKKSFTDIEMSILEEIFKTFVNAFEHAWQDITEIESKLDSLDTNPQLLQNMSPNEPVVLVTLRVTIFKKNTFINLCVPYVFFEGIVDKLSFRNWFDDAKGFNQEDNQHLRKNIETVDLALETLLGKTTMTLADFSQLEVGDMISLDQKISEPLEMYIEKNLFGMVKPGQRDEHLAVEILEFAEGDGEE</sequence>
<dbReference type="EMBL" id="JAEEGA010000008">
    <property type="protein sequence ID" value="MBP1042019.1"/>
    <property type="molecule type" value="Genomic_DNA"/>
</dbReference>
<dbReference type="GO" id="GO:0003774">
    <property type="term" value="F:cytoskeletal motor activity"/>
    <property type="evidence" value="ECO:0007669"/>
    <property type="project" value="InterPro"/>
</dbReference>
<evidence type="ECO:0000256" key="2">
    <source>
        <dbReference type="ARBA" id="ARBA00004202"/>
    </source>
</evidence>
<evidence type="ECO:0000256" key="5">
    <source>
        <dbReference type="ARBA" id="ARBA00022475"/>
    </source>
</evidence>
<dbReference type="PIRSF" id="PIRSF002888">
    <property type="entry name" value="FliM"/>
    <property type="match status" value="1"/>
</dbReference>
<keyword evidence="12" id="KW-0969">Cilium</keyword>
<evidence type="ECO:0000256" key="6">
    <source>
        <dbReference type="ARBA" id="ARBA00022500"/>
    </source>
</evidence>
<dbReference type="GO" id="GO:0050918">
    <property type="term" value="P:positive chemotaxis"/>
    <property type="evidence" value="ECO:0007669"/>
    <property type="project" value="TreeGrafter"/>
</dbReference>
<protein>
    <recommendedName>
        <fullName evidence="4 10">Flagellar motor switch protein FliM</fullName>
    </recommendedName>
</protein>
<dbReference type="Gene3D" id="2.30.330.10">
    <property type="entry name" value="SpoA-like"/>
    <property type="match status" value="1"/>
</dbReference>
<keyword evidence="12" id="KW-0282">Flagellum</keyword>
<dbReference type="AlphaFoldDB" id="A0A940P5L6"/>
<dbReference type="RefSeq" id="WP_209528796.1">
    <property type="nucleotide sequence ID" value="NZ_JAEEGA010000008.1"/>
</dbReference>
<dbReference type="InterPro" id="IPR036429">
    <property type="entry name" value="SpoA-like_sf"/>
</dbReference>
<comment type="similarity">
    <text evidence="3">Belongs to the FliM family.</text>
</comment>
<dbReference type="PRINTS" id="PR00955">
    <property type="entry name" value="FLGMOTORFLIM"/>
</dbReference>
<keyword evidence="12" id="KW-0966">Cell projection</keyword>
<dbReference type="Proteomes" id="UP000674938">
    <property type="component" value="Unassembled WGS sequence"/>
</dbReference>
<organism evidence="12 13">
    <name type="scientific">Vagococcus allomyrinae</name>
    <dbReference type="NCBI Taxonomy" id="2794353"/>
    <lineage>
        <taxon>Bacteria</taxon>
        <taxon>Bacillati</taxon>
        <taxon>Bacillota</taxon>
        <taxon>Bacilli</taxon>
        <taxon>Lactobacillales</taxon>
        <taxon>Enterococcaceae</taxon>
        <taxon>Vagococcus</taxon>
    </lineage>
</organism>
<evidence type="ECO:0000313" key="12">
    <source>
        <dbReference type="EMBL" id="MBP1042019.1"/>
    </source>
</evidence>
<feature type="domain" description="Flagellar motor switch protein FliN-like C-terminal" evidence="11">
    <location>
        <begin position="257"/>
        <end position="326"/>
    </location>
</feature>
<name>A0A940P5L6_9ENTE</name>
<dbReference type="PANTHER" id="PTHR30034">
    <property type="entry name" value="FLAGELLAR MOTOR SWITCH PROTEIN FLIM"/>
    <property type="match status" value="1"/>
</dbReference>
<keyword evidence="13" id="KW-1185">Reference proteome</keyword>
<gene>
    <name evidence="12" type="primary">fliM</name>
    <name evidence="12" type="ORF">I6N95_13440</name>
</gene>
<dbReference type="Gene3D" id="3.40.1550.10">
    <property type="entry name" value="CheC-like"/>
    <property type="match status" value="1"/>
</dbReference>
<evidence type="ECO:0000256" key="7">
    <source>
        <dbReference type="ARBA" id="ARBA00022779"/>
    </source>
</evidence>
<dbReference type="GO" id="GO:0071978">
    <property type="term" value="P:bacterial-type flagellum-dependent swarming motility"/>
    <property type="evidence" value="ECO:0007669"/>
    <property type="project" value="TreeGrafter"/>
</dbReference>
<evidence type="ECO:0000256" key="9">
    <source>
        <dbReference type="ARBA" id="ARBA00023143"/>
    </source>
</evidence>
<reference evidence="12" key="1">
    <citation type="submission" date="2020-12" db="EMBL/GenBank/DDBJ databases">
        <title>Vagococcus allomyrinae sp. nov. and Enterococcus lavae sp. nov., isolated from the larvae of Allomyrina dichotoma.</title>
        <authorList>
            <person name="Lee S.D."/>
        </authorList>
    </citation>
    <scope>NUCLEOTIDE SEQUENCE</scope>
    <source>
        <strain evidence="12">BWB3-3</strain>
    </source>
</reference>
<dbReference type="PANTHER" id="PTHR30034:SF6">
    <property type="entry name" value="YOP PROTEINS TRANSLOCATION PROTEIN Q"/>
    <property type="match status" value="1"/>
</dbReference>
<dbReference type="CDD" id="cd17908">
    <property type="entry name" value="FliM"/>
    <property type="match status" value="1"/>
</dbReference>
<keyword evidence="5" id="KW-1003">Cell membrane</keyword>
<dbReference type="Pfam" id="PF01052">
    <property type="entry name" value="FliMN_C"/>
    <property type="match status" value="1"/>
</dbReference>
<dbReference type="InterPro" id="IPR001689">
    <property type="entry name" value="Flag_FliM"/>
</dbReference>
<dbReference type="InterPro" id="IPR028976">
    <property type="entry name" value="CheC-like_sf"/>
</dbReference>
<evidence type="ECO:0000256" key="10">
    <source>
        <dbReference type="NCBIfam" id="TIGR01397"/>
    </source>
</evidence>
<evidence type="ECO:0000313" key="13">
    <source>
        <dbReference type="Proteomes" id="UP000674938"/>
    </source>
</evidence>
<comment type="subcellular location">
    <subcellularLocation>
        <location evidence="1">Bacterial flagellum basal body</location>
    </subcellularLocation>
    <subcellularLocation>
        <location evidence="2">Cell membrane</location>
        <topology evidence="2">Peripheral membrane protein</topology>
    </subcellularLocation>
</comment>
<keyword evidence="8" id="KW-0472">Membrane</keyword>